<dbReference type="PRINTS" id="PR00069">
    <property type="entry name" value="ALDKETRDTASE"/>
</dbReference>
<dbReference type="EMBL" id="BSYA01000020">
    <property type="protein sequence ID" value="GMG25611.1"/>
    <property type="molecule type" value="Genomic_DNA"/>
</dbReference>
<dbReference type="PANTHER" id="PTHR43827:SF3">
    <property type="entry name" value="NADP-DEPENDENT OXIDOREDUCTASE DOMAIN-CONTAINING PROTEIN"/>
    <property type="match status" value="1"/>
</dbReference>
<evidence type="ECO:0000256" key="2">
    <source>
        <dbReference type="ARBA" id="ARBA00007905"/>
    </source>
</evidence>
<dbReference type="GO" id="GO:0032866">
    <property type="term" value="F:D-xylose reductase (NADPH) activity"/>
    <property type="evidence" value="ECO:0007669"/>
    <property type="project" value="InterPro"/>
</dbReference>
<dbReference type="InterPro" id="IPR023210">
    <property type="entry name" value="NADP_OxRdtase_dom"/>
</dbReference>
<evidence type="ECO:0000256" key="6">
    <source>
        <dbReference type="ARBA" id="ARBA00023002"/>
    </source>
</evidence>
<feature type="domain" description="NADP-dependent oxidoreductase" evidence="13">
    <location>
        <begin position="61"/>
        <end position="275"/>
    </location>
</feature>
<evidence type="ECO:0000256" key="3">
    <source>
        <dbReference type="ARBA" id="ARBA00012845"/>
    </source>
</evidence>
<dbReference type="Gene3D" id="3.20.20.100">
    <property type="entry name" value="NADP-dependent oxidoreductase domain"/>
    <property type="match status" value="1"/>
</dbReference>
<evidence type="ECO:0000259" key="13">
    <source>
        <dbReference type="Pfam" id="PF00248"/>
    </source>
</evidence>
<name>A0AAN5BUE4_ASPOZ</name>
<evidence type="ECO:0000313" key="14">
    <source>
        <dbReference type="EMBL" id="GMG25611.1"/>
    </source>
</evidence>
<dbReference type="AlphaFoldDB" id="A0AAN5BUE4"/>
<dbReference type="InterPro" id="IPR036812">
    <property type="entry name" value="NAD(P)_OxRdtase_dom_sf"/>
</dbReference>
<organism evidence="14 15">
    <name type="scientific">Aspergillus oryzae</name>
    <name type="common">Yellow koji mold</name>
    <dbReference type="NCBI Taxonomy" id="5062"/>
    <lineage>
        <taxon>Eukaryota</taxon>
        <taxon>Fungi</taxon>
        <taxon>Dikarya</taxon>
        <taxon>Ascomycota</taxon>
        <taxon>Pezizomycotina</taxon>
        <taxon>Eurotiomycetes</taxon>
        <taxon>Eurotiomycetidae</taxon>
        <taxon>Eurotiales</taxon>
        <taxon>Aspergillaceae</taxon>
        <taxon>Aspergillus</taxon>
        <taxon>Aspergillus subgen. Circumdati</taxon>
    </lineage>
</organism>
<reference evidence="14" key="1">
    <citation type="submission" date="2023-04" db="EMBL/GenBank/DDBJ databases">
        <title>Aspergillus oryzae NBRC 4228.</title>
        <authorList>
            <person name="Ichikawa N."/>
            <person name="Sato H."/>
            <person name="Tonouchi N."/>
        </authorList>
    </citation>
    <scope>NUCLEOTIDE SEQUENCE</scope>
    <source>
        <strain evidence="14">NBRC 4228</strain>
    </source>
</reference>
<accession>A0AAN5BUE4</accession>
<evidence type="ECO:0000256" key="12">
    <source>
        <dbReference type="SAM" id="MobiDB-lite"/>
    </source>
</evidence>
<comment type="function">
    <text evidence="9">Catalyzes the initial reaction in the xylose utilization pathway by reducing D-xylose into xylitol. Xylose is a major component of hemicelluloses such as xylan. Most fungi utilize D-xylose via three enzymatic reactions, xylose reductase (XR), xylitol dehydrogenase (XDH), and xylulokinase, to form xylulose 5-phosphate, which enters pentose phosphate pathway.</text>
</comment>
<feature type="region of interest" description="Disordered" evidence="12">
    <location>
        <begin position="509"/>
        <end position="537"/>
    </location>
</feature>
<evidence type="ECO:0000313" key="15">
    <source>
        <dbReference type="Proteomes" id="UP001165205"/>
    </source>
</evidence>
<comment type="similarity">
    <text evidence="2">Belongs to the aldo/keto reductase family.</text>
</comment>
<sequence>MASPTVKLNSGHDMPLVGFGLWKVNNETCADQVYEAIKAGYRLFDGACGMLPPSAVSFHEGDRVEPICRKQLADWGVDYFDLYIVHFPVALKYVDPAVRYPPGWNSESGKIEFSNATIQETWTAMESLVDKKLARSIGVSNFSAQLLMDLLRYARVRPATLQIEHHPYLTQPRLVEYAQKEGIAVTAYSSFGPLSFLELEVKNAVDTPPLFEHNTIKSLAEKYGKTPAQVLLRWATQRGIAVIPKSNNPTRLSQNLEVTGWDLEKSELEAISSLDKGLRFNDPIGYGIAINPHNNNPNATLPNGKQTDPLRAPEIRRSSDLPQPQGKFTPQIPYHPPSKPPTNREIKKQYDTTNTSQNPTSRSIIAIFESPSSASQAIAASPLTIPLVKPPPSQPQSQSHLPPREPGTPSPDPWASSESAAVQSHITCTIQPSRHNHESALRRNPFHSLFHVDGKSWQAKDLVRTGIPLRELADVPMARKGHEPFRVKRKVQAENERLGATSLMALYEGGLRGGKDGDGDASNSGEREVKGEEMEVD</sequence>
<feature type="region of interest" description="Disordered" evidence="12">
    <location>
        <begin position="385"/>
        <end position="422"/>
    </location>
</feature>
<dbReference type="PROSITE" id="PS00062">
    <property type="entry name" value="ALDOKETO_REDUCTASE_2"/>
    <property type="match status" value="1"/>
</dbReference>
<dbReference type="InterPro" id="IPR044487">
    <property type="entry name" value="AKR2D"/>
</dbReference>
<comment type="pathway">
    <text evidence="1">Carbohydrate metabolism; D-xylose degradation.</text>
</comment>
<keyword evidence="5" id="KW-0521">NADP</keyword>
<keyword evidence="7" id="KW-0520">NAD</keyword>
<dbReference type="InterPro" id="IPR018170">
    <property type="entry name" value="Aldo/ket_reductase_CS"/>
</dbReference>
<dbReference type="SUPFAM" id="SSF51430">
    <property type="entry name" value="NAD(P)-linked oxidoreductase"/>
    <property type="match status" value="1"/>
</dbReference>
<feature type="compositionally biased region" description="Low complexity" evidence="12">
    <location>
        <begin position="291"/>
        <end position="303"/>
    </location>
</feature>
<keyword evidence="4" id="KW-0859">Xylose metabolism</keyword>
<evidence type="ECO:0000256" key="1">
    <source>
        <dbReference type="ARBA" id="ARBA00004722"/>
    </source>
</evidence>
<gene>
    <name evidence="14" type="ORF">Aory04_000261400</name>
</gene>
<feature type="compositionally biased region" description="Basic and acidic residues" evidence="12">
    <location>
        <begin position="525"/>
        <end position="537"/>
    </location>
</feature>
<dbReference type="Proteomes" id="UP001165205">
    <property type="component" value="Unassembled WGS sequence"/>
</dbReference>
<keyword evidence="6" id="KW-0560">Oxidoreductase</keyword>
<dbReference type="InterPro" id="IPR020471">
    <property type="entry name" value="AKR"/>
</dbReference>
<comment type="caution">
    <text evidence="14">The sequence shown here is derived from an EMBL/GenBank/DDBJ whole genome shotgun (WGS) entry which is preliminary data.</text>
</comment>
<evidence type="ECO:0000256" key="11">
    <source>
        <dbReference type="ARBA" id="ARBA00049485"/>
    </source>
</evidence>
<comment type="catalytic activity">
    <reaction evidence="11">
        <text>xylitol + NAD(+) = D-xylose + NADH + H(+)</text>
        <dbReference type="Rhea" id="RHEA:27441"/>
        <dbReference type="ChEBI" id="CHEBI:15378"/>
        <dbReference type="ChEBI" id="CHEBI:17151"/>
        <dbReference type="ChEBI" id="CHEBI:53455"/>
        <dbReference type="ChEBI" id="CHEBI:57540"/>
        <dbReference type="ChEBI" id="CHEBI:57945"/>
        <dbReference type="EC" id="1.1.1.307"/>
    </reaction>
</comment>
<evidence type="ECO:0000256" key="8">
    <source>
        <dbReference type="ARBA" id="ARBA00023277"/>
    </source>
</evidence>
<dbReference type="EC" id="1.1.1.307" evidence="3"/>
<keyword evidence="8" id="KW-0119">Carbohydrate metabolism</keyword>
<dbReference type="Pfam" id="PF00248">
    <property type="entry name" value="Aldo_ket_red"/>
    <property type="match status" value="1"/>
</dbReference>
<dbReference type="PANTHER" id="PTHR43827">
    <property type="entry name" value="2,5-DIKETO-D-GLUCONIC ACID REDUCTASE"/>
    <property type="match status" value="1"/>
</dbReference>
<proteinExistence type="inferred from homology"/>
<dbReference type="GO" id="GO:0042843">
    <property type="term" value="P:D-xylose catabolic process"/>
    <property type="evidence" value="ECO:0007669"/>
    <property type="project" value="InterPro"/>
</dbReference>
<dbReference type="PROSITE" id="PS00063">
    <property type="entry name" value="ALDOKETO_REDUCTASE_3"/>
    <property type="match status" value="1"/>
</dbReference>
<evidence type="ECO:0000256" key="10">
    <source>
        <dbReference type="ARBA" id="ARBA00047534"/>
    </source>
</evidence>
<dbReference type="CDD" id="cd19115">
    <property type="entry name" value="AKR_AKR2D1"/>
    <property type="match status" value="1"/>
</dbReference>
<evidence type="ECO:0000256" key="4">
    <source>
        <dbReference type="ARBA" id="ARBA00022629"/>
    </source>
</evidence>
<feature type="region of interest" description="Disordered" evidence="12">
    <location>
        <begin position="291"/>
        <end position="358"/>
    </location>
</feature>
<evidence type="ECO:0000256" key="9">
    <source>
        <dbReference type="ARBA" id="ARBA00025065"/>
    </source>
</evidence>
<comment type="catalytic activity">
    <reaction evidence="10">
        <text>xylitol + NADP(+) = D-xylose + NADPH + H(+)</text>
        <dbReference type="Rhea" id="RHEA:27445"/>
        <dbReference type="ChEBI" id="CHEBI:15378"/>
        <dbReference type="ChEBI" id="CHEBI:17151"/>
        <dbReference type="ChEBI" id="CHEBI:53455"/>
        <dbReference type="ChEBI" id="CHEBI:57783"/>
        <dbReference type="ChEBI" id="CHEBI:58349"/>
        <dbReference type="EC" id="1.1.1.307"/>
    </reaction>
</comment>
<evidence type="ECO:0000256" key="5">
    <source>
        <dbReference type="ARBA" id="ARBA00022857"/>
    </source>
</evidence>
<evidence type="ECO:0000256" key="7">
    <source>
        <dbReference type="ARBA" id="ARBA00023027"/>
    </source>
</evidence>
<protein>
    <recommendedName>
        <fullName evidence="3">D-xylose reductase [NAD(P)H]</fullName>
        <ecNumber evidence="3">1.1.1.307</ecNumber>
    </recommendedName>
</protein>